<comment type="pathway">
    <text evidence="2 13">Polyol metabolism; myo-inositol degradation into D-glucuronate; D-glucuronate from myo-inositol: step 1/1.</text>
</comment>
<comment type="caution">
    <text evidence="14">The sequence shown here is derived from an EMBL/GenBank/DDBJ whole genome shotgun (WGS) entry which is preliminary data.</text>
</comment>
<evidence type="ECO:0000256" key="9">
    <source>
        <dbReference type="ARBA" id="ARBA00023004"/>
    </source>
</evidence>
<keyword evidence="9 12" id="KW-0408">Iron</keyword>
<sequence>MTLTLTRPSPQNEHLLQAAEAIHRDDKPRWMQVTCLIHDLGKLLYFFGCAGPVGCLSVIPSPLDAPLMTEIIYTSKPFKDKPRLRPSIGFTGQNMRPGCGMDHVMLSWGHDEYFYNIVKDQSLLLAEALDMLEAVRAFNPYDLYSKSNDIPNAKELKALFLFVSNLGPSHVISISLTRSFPEDNIMRRFMG</sequence>
<dbReference type="PANTHER" id="PTHR12588">
    <property type="entry name" value="MYOINOSITOL OXYGENASE"/>
    <property type="match status" value="1"/>
</dbReference>
<dbReference type="GO" id="GO:0005737">
    <property type="term" value="C:cytoplasm"/>
    <property type="evidence" value="ECO:0007669"/>
    <property type="project" value="UniProtKB-SubCell"/>
</dbReference>
<feature type="binding site" evidence="12">
    <location>
        <position position="110"/>
    </location>
    <ligand>
        <name>Fe cation</name>
        <dbReference type="ChEBI" id="CHEBI:24875"/>
        <label>1</label>
    </ligand>
</feature>
<keyword evidence="6 13" id="KW-0963">Cytoplasm</keyword>
<gene>
    <name evidence="14" type="ORF">ACJ72_02959</name>
</gene>
<evidence type="ECO:0000256" key="3">
    <source>
        <dbReference type="ARBA" id="ARBA00005286"/>
    </source>
</evidence>
<dbReference type="STRING" id="1658172.A0A1B7P117"/>
<proteinExistence type="inferred from homology"/>
<evidence type="ECO:0000256" key="1">
    <source>
        <dbReference type="ARBA" id="ARBA00004496"/>
    </source>
</evidence>
<dbReference type="EMBL" id="LGUA01000268">
    <property type="protein sequence ID" value="OAX82694.1"/>
    <property type="molecule type" value="Genomic_DNA"/>
</dbReference>
<name>A0A1B7P117_9EURO</name>
<feature type="binding site" evidence="12">
    <location>
        <position position="39"/>
    </location>
    <ligand>
        <name>Fe cation</name>
        <dbReference type="ChEBI" id="CHEBI:24875"/>
        <label>1</label>
    </ligand>
</feature>
<comment type="cofactor">
    <cofactor evidence="12 13">
        <name>Fe cation</name>
        <dbReference type="ChEBI" id="CHEBI:24875"/>
    </cofactor>
    <text evidence="12 13">Binds 2 iron ions per subunit.</text>
</comment>
<comment type="similarity">
    <text evidence="3 13">Belongs to the myo-inositol oxygenase family.</text>
</comment>
<evidence type="ECO:0000256" key="11">
    <source>
        <dbReference type="ARBA" id="ARBA00048271"/>
    </source>
</evidence>
<feature type="binding site" evidence="12">
    <location>
        <position position="38"/>
    </location>
    <ligand>
        <name>Fe cation</name>
        <dbReference type="ChEBI" id="CHEBI:24875"/>
        <label>1</label>
    </ligand>
</feature>
<reference evidence="14 15" key="1">
    <citation type="submission" date="2015-07" db="EMBL/GenBank/DDBJ databases">
        <title>Emmonsia species relationships and genome sequence.</title>
        <authorList>
            <person name="Cuomo C.A."/>
            <person name="Schwartz I.S."/>
            <person name="Kenyon C."/>
            <person name="de Hoog G.S."/>
            <person name="Govender N.P."/>
            <person name="Botha A."/>
            <person name="Moreno L."/>
            <person name="de Vries M."/>
            <person name="Munoz J.F."/>
            <person name="Stielow J.B."/>
        </authorList>
    </citation>
    <scope>NUCLEOTIDE SEQUENCE [LARGE SCALE GENOMIC DNA]</scope>
    <source>
        <strain evidence="14 15">CBS 136260</strain>
    </source>
</reference>
<dbReference type="EC" id="1.13.99.1" evidence="4 13"/>
<evidence type="ECO:0000256" key="7">
    <source>
        <dbReference type="ARBA" id="ARBA00022723"/>
    </source>
</evidence>
<dbReference type="Proteomes" id="UP000091918">
    <property type="component" value="Unassembled WGS sequence"/>
</dbReference>
<evidence type="ECO:0000256" key="12">
    <source>
        <dbReference type="PIRSR" id="PIRSR607828-2"/>
    </source>
</evidence>
<dbReference type="Pfam" id="PF05153">
    <property type="entry name" value="MIOX"/>
    <property type="match status" value="1"/>
</dbReference>
<dbReference type="AlphaFoldDB" id="A0A1B7P117"/>
<evidence type="ECO:0000256" key="10">
    <source>
        <dbReference type="ARBA" id="ARBA00029668"/>
    </source>
</evidence>
<keyword evidence="15" id="KW-1185">Reference proteome</keyword>
<dbReference type="GO" id="GO:0050113">
    <property type="term" value="F:inositol oxygenase activity"/>
    <property type="evidence" value="ECO:0007669"/>
    <property type="project" value="UniProtKB-UniRule"/>
</dbReference>
<dbReference type="InterPro" id="IPR007828">
    <property type="entry name" value="Inositol_oxygenase"/>
</dbReference>
<protein>
    <recommendedName>
        <fullName evidence="5 13">Inositol oxygenase</fullName>
        <ecNumber evidence="4 13">1.13.99.1</ecNumber>
    </recommendedName>
    <alternativeName>
        <fullName evidence="10 13">Myo-inositol oxygenase</fullName>
    </alternativeName>
</protein>
<evidence type="ECO:0000256" key="5">
    <source>
        <dbReference type="ARBA" id="ARBA00019269"/>
    </source>
</evidence>
<feature type="binding site" evidence="12">
    <location>
        <position position="14"/>
    </location>
    <ligand>
        <name>Fe cation</name>
        <dbReference type="ChEBI" id="CHEBI:24875"/>
        <label>1</label>
    </ligand>
</feature>
<dbReference type="SUPFAM" id="SSF109604">
    <property type="entry name" value="HD-domain/PDEase-like"/>
    <property type="match status" value="1"/>
</dbReference>
<dbReference type="GO" id="GO:0019310">
    <property type="term" value="P:inositol catabolic process"/>
    <property type="evidence" value="ECO:0007669"/>
    <property type="project" value="UniProtKB-UniRule"/>
</dbReference>
<evidence type="ECO:0000313" key="15">
    <source>
        <dbReference type="Proteomes" id="UP000091918"/>
    </source>
</evidence>
<dbReference type="GO" id="GO:0005506">
    <property type="term" value="F:iron ion binding"/>
    <property type="evidence" value="ECO:0007669"/>
    <property type="project" value="InterPro"/>
</dbReference>
<evidence type="ECO:0000256" key="6">
    <source>
        <dbReference type="ARBA" id="ARBA00022490"/>
    </source>
</evidence>
<organism evidence="14 15">
    <name type="scientific">Emergomyces africanus</name>
    <dbReference type="NCBI Taxonomy" id="1955775"/>
    <lineage>
        <taxon>Eukaryota</taxon>
        <taxon>Fungi</taxon>
        <taxon>Dikarya</taxon>
        <taxon>Ascomycota</taxon>
        <taxon>Pezizomycotina</taxon>
        <taxon>Eurotiomycetes</taxon>
        <taxon>Eurotiomycetidae</taxon>
        <taxon>Onygenales</taxon>
        <taxon>Ajellomycetaceae</taxon>
        <taxon>Emergomyces</taxon>
    </lineage>
</organism>
<evidence type="ECO:0000256" key="8">
    <source>
        <dbReference type="ARBA" id="ARBA00023002"/>
    </source>
</evidence>
<evidence type="ECO:0000256" key="13">
    <source>
        <dbReference type="RuleBase" id="RU367039"/>
    </source>
</evidence>
<comment type="catalytic activity">
    <reaction evidence="11 13">
        <text>myo-inositol + O2 = D-glucuronate + H2O + H(+)</text>
        <dbReference type="Rhea" id="RHEA:23696"/>
        <dbReference type="ChEBI" id="CHEBI:15377"/>
        <dbReference type="ChEBI" id="CHEBI:15378"/>
        <dbReference type="ChEBI" id="CHEBI:15379"/>
        <dbReference type="ChEBI" id="CHEBI:17268"/>
        <dbReference type="ChEBI" id="CHEBI:58720"/>
        <dbReference type="EC" id="1.13.99.1"/>
    </reaction>
</comment>
<dbReference type="UniPathway" id="UPA00111">
    <property type="reaction ID" value="UER00527"/>
</dbReference>
<comment type="subcellular location">
    <subcellularLocation>
        <location evidence="1 13">Cytoplasm</location>
    </subcellularLocation>
</comment>
<accession>A0A1B7P117</accession>
<keyword evidence="7 12" id="KW-0479">Metal-binding</keyword>
<keyword evidence="8 13" id="KW-0560">Oxidoreductase</keyword>
<evidence type="ECO:0000256" key="2">
    <source>
        <dbReference type="ARBA" id="ARBA00005167"/>
    </source>
</evidence>
<evidence type="ECO:0000313" key="14">
    <source>
        <dbReference type="EMBL" id="OAX82694.1"/>
    </source>
</evidence>
<dbReference type="OrthoDB" id="5151075at2759"/>
<evidence type="ECO:0000256" key="4">
    <source>
        <dbReference type="ARBA" id="ARBA00011919"/>
    </source>
</evidence>
<dbReference type="PANTHER" id="PTHR12588:SF0">
    <property type="entry name" value="INOSITOL OXYGENASE"/>
    <property type="match status" value="1"/>
</dbReference>